<comment type="cofactor">
    <cofactor evidence="1">
        <name>FAD</name>
        <dbReference type="ChEBI" id="CHEBI:57692"/>
    </cofactor>
</comment>
<dbReference type="GO" id="GO:0008734">
    <property type="term" value="F:L-aspartate oxidase activity"/>
    <property type="evidence" value="ECO:0007669"/>
    <property type="project" value="UniProtKB-EC"/>
</dbReference>
<dbReference type="SUPFAM" id="SSF51905">
    <property type="entry name" value="FAD/NAD(P)-binding domain"/>
    <property type="match status" value="1"/>
</dbReference>
<dbReference type="PANTHER" id="PTHR42716">
    <property type="entry name" value="L-ASPARTATE OXIDASE"/>
    <property type="match status" value="1"/>
</dbReference>
<dbReference type="InterPro" id="IPR036188">
    <property type="entry name" value="FAD/NAD-bd_sf"/>
</dbReference>
<evidence type="ECO:0000313" key="9">
    <source>
        <dbReference type="EMBL" id="GBC63191.1"/>
    </source>
</evidence>
<keyword evidence="4" id="KW-0560">Oxidoreductase</keyword>
<organism evidence="9 10">
    <name type="scientific">Desulfonema ishimotonii</name>
    <dbReference type="NCBI Taxonomy" id="45657"/>
    <lineage>
        <taxon>Bacteria</taxon>
        <taxon>Pseudomonadati</taxon>
        <taxon>Thermodesulfobacteriota</taxon>
        <taxon>Desulfobacteria</taxon>
        <taxon>Desulfobacterales</taxon>
        <taxon>Desulfococcaceae</taxon>
        <taxon>Desulfonema</taxon>
    </lineage>
</organism>
<evidence type="ECO:0000256" key="6">
    <source>
        <dbReference type="SAM" id="Coils"/>
    </source>
</evidence>
<evidence type="ECO:0000259" key="7">
    <source>
        <dbReference type="Pfam" id="PF00890"/>
    </source>
</evidence>
<feature type="domain" description="FAD-dependent oxidoreductase 2 FAD-binding" evidence="7">
    <location>
        <begin position="5"/>
        <end position="54"/>
    </location>
</feature>
<comment type="catalytic activity">
    <reaction evidence="5">
        <text>L-aspartate + O2 = iminosuccinate + H2O2</text>
        <dbReference type="Rhea" id="RHEA:25876"/>
        <dbReference type="ChEBI" id="CHEBI:15379"/>
        <dbReference type="ChEBI" id="CHEBI:16240"/>
        <dbReference type="ChEBI" id="CHEBI:29991"/>
        <dbReference type="ChEBI" id="CHEBI:77875"/>
        <dbReference type="EC" id="1.4.3.16"/>
    </reaction>
    <physiologicalReaction direction="left-to-right" evidence="5">
        <dbReference type="Rhea" id="RHEA:25877"/>
    </physiologicalReaction>
</comment>
<evidence type="ECO:0000313" key="10">
    <source>
        <dbReference type="Proteomes" id="UP000288096"/>
    </source>
</evidence>
<sequence>MTCDPIPVVPAAHYMCGGVVTDMCGKTDIRSLFAIGETACTGLHGANRLASNSLLEALVYAHEAAREAAADLSALKQKGLPEEIPLWDESGTTDSDEAIMVSHNWDEIRRFMWNYVGIVRSDKRLARARRRIENIRNEINEYYWDFRVSPDLIELRNIATVAELIIKCAMYRKESRGLHYNIRYPHRDDKRWQKDTIIRRPLMG</sequence>
<dbReference type="SUPFAM" id="SSF46977">
    <property type="entry name" value="Succinate dehydrogenase/fumarate reductase flavoprotein C-terminal domain"/>
    <property type="match status" value="1"/>
</dbReference>
<keyword evidence="2" id="KW-0285">Flavoprotein</keyword>
<dbReference type="EMBL" id="BEXT01000001">
    <property type="protein sequence ID" value="GBC63191.1"/>
    <property type="molecule type" value="Genomic_DNA"/>
</dbReference>
<dbReference type="Pfam" id="PF02910">
    <property type="entry name" value="Succ_DH_flav_C"/>
    <property type="match status" value="1"/>
</dbReference>
<accession>A0A401G1U6</accession>
<dbReference type="InterPro" id="IPR015939">
    <property type="entry name" value="Fum_Rdtase/Succ_DH_flav-like_C"/>
</dbReference>
<dbReference type="Gene3D" id="3.50.50.60">
    <property type="entry name" value="FAD/NAD(P)-binding domain"/>
    <property type="match status" value="1"/>
</dbReference>
<comment type="caution">
    <text evidence="9">The sequence shown here is derived from an EMBL/GenBank/DDBJ whole genome shotgun (WGS) entry which is preliminary data.</text>
</comment>
<reference evidence="10" key="1">
    <citation type="submission" date="2017-11" db="EMBL/GenBank/DDBJ databases">
        <authorList>
            <person name="Watanabe M."/>
            <person name="Kojima H."/>
        </authorList>
    </citation>
    <scope>NUCLEOTIDE SEQUENCE [LARGE SCALE GENOMIC DNA]</scope>
    <source>
        <strain evidence="10">Tokyo 01</strain>
    </source>
</reference>
<dbReference type="Proteomes" id="UP000288096">
    <property type="component" value="Unassembled WGS sequence"/>
</dbReference>
<proteinExistence type="predicted"/>
<dbReference type="InterPro" id="IPR005288">
    <property type="entry name" value="NadB"/>
</dbReference>
<keyword evidence="6" id="KW-0175">Coiled coil</keyword>
<evidence type="ECO:0000256" key="1">
    <source>
        <dbReference type="ARBA" id="ARBA00001974"/>
    </source>
</evidence>
<feature type="domain" description="Fumarate reductase/succinate dehydrogenase flavoprotein-like C-terminal" evidence="8">
    <location>
        <begin position="106"/>
        <end position="198"/>
    </location>
</feature>
<evidence type="ECO:0000256" key="3">
    <source>
        <dbReference type="ARBA" id="ARBA00022827"/>
    </source>
</evidence>
<dbReference type="Pfam" id="PF00890">
    <property type="entry name" value="FAD_binding_2"/>
    <property type="match status" value="1"/>
</dbReference>
<keyword evidence="10" id="KW-1185">Reference proteome</keyword>
<gene>
    <name evidence="9" type="ORF">DENIS_4184</name>
</gene>
<dbReference type="Gene3D" id="1.20.58.100">
    <property type="entry name" value="Fumarate reductase/succinate dehydrogenase flavoprotein-like, C-terminal domain"/>
    <property type="match status" value="1"/>
</dbReference>
<dbReference type="AlphaFoldDB" id="A0A401G1U6"/>
<dbReference type="InterPro" id="IPR003953">
    <property type="entry name" value="FAD-dep_OxRdtase_2_FAD-bd"/>
</dbReference>
<evidence type="ECO:0000256" key="2">
    <source>
        <dbReference type="ARBA" id="ARBA00022630"/>
    </source>
</evidence>
<evidence type="ECO:0000256" key="5">
    <source>
        <dbReference type="ARBA" id="ARBA00048305"/>
    </source>
</evidence>
<evidence type="ECO:0000256" key="4">
    <source>
        <dbReference type="ARBA" id="ARBA00023002"/>
    </source>
</evidence>
<feature type="coiled-coil region" evidence="6">
    <location>
        <begin position="118"/>
        <end position="145"/>
    </location>
</feature>
<reference evidence="10" key="2">
    <citation type="submission" date="2019-01" db="EMBL/GenBank/DDBJ databases">
        <title>Genome sequence of Desulfonema ishimotonii strain Tokyo 01.</title>
        <authorList>
            <person name="Fukui M."/>
        </authorList>
    </citation>
    <scope>NUCLEOTIDE SEQUENCE [LARGE SCALE GENOMIC DNA]</scope>
    <source>
        <strain evidence="10">Tokyo 01</strain>
    </source>
</reference>
<dbReference type="PANTHER" id="PTHR42716:SF2">
    <property type="entry name" value="L-ASPARTATE OXIDASE, CHLOROPLASTIC"/>
    <property type="match status" value="1"/>
</dbReference>
<name>A0A401G1U6_9BACT</name>
<keyword evidence="3" id="KW-0274">FAD</keyword>
<dbReference type="FunFam" id="1.20.58.100:FF:000002">
    <property type="entry name" value="L-aspartate oxidase"/>
    <property type="match status" value="1"/>
</dbReference>
<evidence type="ECO:0000259" key="8">
    <source>
        <dbReference type="Pfam" id="PF02910"/>
    </source>
</evidence>
<dbReference type="InterPro" id="IPR037099">
    <property type="entry name" value="Fum_R/Succ_DH_flav-like_C_sf"/>
</dbReference>
<dbReference type="GO" id="GO:0034628">
    <property type="term" value="P:'de novo' NAD+ biosynthetic process from L-aspartate"/>
    <property type="evidence" value="ECO:0007669"/>
    <property type="project" value="TreeGrafter"/>
</dbReference>
<protein>
    <submittedName>
        <fullName evidence="9">L-aspartate oxidase</fullName>
    </submittedName>
</protein>